<feature type="domain" description="ATP-grasp" evidence="2">
    <location>
        <begin position="124"/>
        <end position="302"/>
    </location>
</feature>
<comment type="caution">
    <text evidence="3">The sequence shown here is derived from an EMBL/GenBank/DDBJ whole genome shotgun (WGS) entry which is preliminary data.</text>
</comment>
<evidence type="ECO:0000313" key="4">
    <source>
        <dbReference type="Proteomes" id="UP000051861"/>
    </source>
</evidence>
<evidence type="ECO:0000256" key="1">
    <source>
        <dbReference type="PROSITE-ProRule" id="PRU00409"/>
    </source>
</evidence>
<dbReference type="Gene3D" id="3.30.470.20">
    <property type="entry name" value="ATP-grasp fold, B domain"/>
    <property type="match status" value="1"/>
</dbReference>
<dbReference type="Pfam" id="PF02655">
    <property type="entry name" value="ATP-grasp_3"/>
    <property type="match status" value="1"/>
</dbReference>
<organism evidence="3 4">
    <name type="scientific">candidate division WOR-1 bacterium DG_54_3</name>
    <dbReference type="NCBI Taxonomy" id="1703775"/>
    <lineage>
        <taxon>Bacteria</taxon>
        <taxon>Bacillati</taxon>
        <taxon>Saganbacteria</taxon>
    </lineage>
</organism>
<dbReference type="Gene3D" id="3.30.1490.20">
    <property type="entry name" value="ATP-grasp fold, A domain"/>
    <property type="match status" value="1"/>
</dbReference>
<dbReference type="EMBL" id="LIZX01000020">
    <property type="protein sequence ID" value="KPJ69600.1"/>
    <property type="molecule type" value="Genomic_DNA"/>
</dbReference>
<name>A0A0S7Y4G4_UNCSA</name>
<keyword evidence="1" id="KW-0067">ATP-binding</keyword>
<evidence type="ECO:0000259" key="2">
    <source>
        <dbReference type="PROSITE" id="PS50975"/>
    </source>
</evidence>
<dbReference type="SUPFAM" id="SSF56059">
    <property type="entry name" value="Glutathione synthetase ATP-binding domain-like"/>
    <property type="match status" value="1"/>
</dbReference>
<dbReference type="Proteomes" id="UP000051861">
    <property type="component" value="Unassembled WGS sequence"/>
</dbReference>
<dbReference type="GO" id="GO:0046872">
    <property type="term" value="F:metal ion binding"/>
    <property type="evidence" value="ECO:0007669"/>
    <property type="project" value="InterPro"/>
</dbReference>
<proteinExistence type="predicted"/>
<sequence length="385" mass="45876">MKILITDIFLRKSFDFYNIIKTRYAEYTPILLHRSASLFSRLIIRLIYSAEVCRLRKSSYEVFEEDFISVLNHFKDSKVIYIPIEEDTTDLFYEFISKNYFPNLHYNLPEKQSFDTTRDKKVISEFCRRYNISVPQEYTKESIKQLEKKFKPIVAKPRTGSGAAGIIFVDEPGQLDRLDKIDFNRYIVQEKIPNTKHVQGAFFLFHKGKYISYYGHRRLRTFPLSGGVTVYSEFNHDERIKNIGTILLEKLNWSGFVMIEFLYDEDADTYKIIEINPRLWGSFILSEFSETGFLKNYLNSSLGNPVSRSNIVRENVYIRWFFPFDLINYVTSLGRIKNFWKFDLKNTCYINFTYSNIFRSFMAMPLIYSTYIKQLFYNFFGLRKT</sequence>
<dbReference type="InterPro" id="IPR011761">
    <property type="entry name" value="ATP-grasp"/>
</dbReference>
<reference evidence="3 4" key="1">
    <citation type="journal article" date="2015" name="Microbiome">
        <title>Genomic resolution of linkages in carbon, nitrogen, and sulfur cycling among widespread estuary sediment bacteria.</title>
        <authorList>
            <person name="Baker B.J."/>
            <person name="Lazar C.S."/>
            <person name="Teske A.P."/>
            <person name="Dick G.J."/>
        </authorList>
    </citation>
    <scope>NUCLEOTIDE SEQUENCE [LARGE SCALE GENOMIC DNA]</scope>
    <source>
        <strain evidence="3">DG_54_3</strain>
    </source>
</reference>
<keyword evidence="1" id="KW-0547">Nucleotide-binding</keyword>
<dbReference type="GO" id="GO:0005524">
    <property type="term" value="F:ATP binding"/>
    <property type="evidence" value="ECO:0007669"/>
    <property type="project" value="UniProtKB-UniRule"/>
</dbReference>
<dbReference type="InterPro" id="IPR005479">
    <property type="entry name" value="CPAse_ATP-bd"/>
</dbReference>
<dbReference type="InterPro" id="IPR003806">
    <property type="entry name" value="ATP-grasp_PylC-type"/>
</dbReference>
<dbReference type="AlphaFoldDB" id="A0A0S7Y4G4"/>
<protein>
    <recommendedName>
        <fullName evidence="2">ATP-grasp domain-containing protein</fullName>
    </recommendedName>
</protein>
<accession>A0A0S7Y4G4</accession>
<dbReference type="PROSITE" id="PS50975">
    <property type="entry name" value="ATP_GRASP"/>
    <property type="match status" value="1"/>
</dbReference>
<evidence type="ECO:0000313" key="3">
    <source>
        <dbReference type="EMBL" id="KPJ69600.1"/>
    </source>
</evidence>
<dbReference type="PROSITE" id="PS00867">
    <property type="entry name" value="CPSASE_2"/>
    <property type="match status" value="1"/>
</dbReference>
<gene>
    <name evidence="3" type="ORF">AMJ44_03315</name>
</gene>
<dbReference type="InterPro" id="IPR013815">
    <property type="entry name" value="ATP_grasp_subdomain_1"/>
</dbReference>